<feature type="domain" description="Na+/H+ antiporter NhaC-like C-terminal" evidence="10">
    <location>
        <begin position="162"/>
        <end position="453"/>
    </location>
</feature>
<reference evidence="11 12" key="1">
    <citation type="submission" date="2017-08" db="EMBL/GenBank/DDBJ databases">
        <authorList>
            <person name="de Groot N.N."/>
        </authorList>
    </citation>
    <scope>NUCLEOTIDE SEQUENCE [LARGE SCALE GENOMIC DNA]</scope>
    <source>
        <strain evidence="11 12">JC228</strain>
    </source>
</reference>
<comment type="subcellular location">
    <subcellularLocation>
        <location evidence="1">Cell membrane</location>
        <topology evidence="1">Multi-pass membrane protein</topology>
    </subcellularLocation>
</comment>
<dbReference type="GO" id="GO:0015297">
    <property type="term" value="F:antiporter activity"/>
    <property type="evidence" value="ECO:0007669"/>
    <property type="project" value="UniProtKB-KW"/>
</dbReference>
<feature type="transmembrane region" description="Helical" evidence="9">
    <location>
        <begin position="313"/>
        <end position="331"/>
    </location>
</feature>
<evidence type="ECO:0000256" key="7">
    <source>
        <dbReference type="ARBA" id="ARBA00023136"/>
    </source>
</evidence>
<dbReference type="EMBL" id="OAOP01000014">
    <property type="protein sequence ID" value="SNX75676.1"/>
    <property type="molecule type" value="Genomic_DNA"/>
</dbReference>
<keyword evidence="7 9" id="KW-0472">Membrane</keyword>
<evidence type="ECO:0000256" key="5">
    <source>
        <dbReference type="ARBA" id="ARBA00022692"/>
    </source>
</evidence>
<evidence type="ECO:0000313" key="12">
    <source>
        <dbReference type="Proteomes" id="UP000219546"/>
    </source>
</evidence>
<dbReference type="RefSeq" id="WP_097160737.1">
    <property type="nucleotide sequence ID" value="NZ_JBEPMQ010000018.1"/>
</dbReference>
<dbReference type="Pfam" id="PF03553">
    <property type="entry name" value="Na_H_antiporter"/>
    <property type="match status" value="1"/>
</dbReference>
<keyword evidence="4" id="KW-1003">Cell membrane</keyword>
<evidence type="ECO:0000256" key="1">
    <source>
        <dbReference type="ARBA" id="ARBA00004651"/>
    </source>
</evidence>
<keyword evidence="6 9" id="KW-1133">Transmembrane helix</keyword>
<dbReference type="AlphaFoldDB" id="A0A285D8L2"/>
<dbReference type="InterPro" id="IPR018461">
    <property type="entry name" value="Na/H_Antiport_NhaC-like_C"/>
</dbReference>
<dbReference type="Proteomes" id="UP000219546">
    <property type="component" value="Unassembled WGS sequence"/>
</dbReference>
<dbReference type="InterPro" id="IPR004770">
    <property type="entry name" value="Na/H_antiport_NhaC"/>
</dbReference>
<dbReference type="NCBIfam" id="TIGR00931">
    <property type="entry name" value="antiport_nhaC"/>
    <property type="match status" value="1"/>
</dbReference>
<keyword evidence="2" id="KW-0813">Transport</keyword>
<organism evidence="11 12">
    <name type="scientific">Bacillus oleivorans</name>
    <dbReference type="NCBI Taxonomy" id="1448271"/>
    <lineage>
        <taxon>Bacteria</taxon>
        <taxon>Bacillati</taxon>
        <taxon>Bacillota</taxon>
        <taxon>Bacilli</taxon>
        <taxon>Bacillales</taxon>
        <taxon>Bacillaceae</taxon>
        <taxon>Bacillus</taxon>
    </lineage>
</organism>
<dbReference type="PANTHER" id="PTHR33451:SF6">
    <property type="entry name" value="NA(+)_H(+) ANTIPORTER NHAC"/>
    <property type="match status" value="1"/>
</dbReference>
<feature type="transmembrane region" description="Helical" evidence="9">
    <location>
        <begin position="74"/>
        <end position="99"/>
    </location>
</feature>
<feature type="transmembrane region" description="Helical" evidence="9">
    <location>
        <begin position="194"/>
        <end position="212"/>
    </location>
</feature>
<evidence type="ECO:0000256" key="2">
    <source>
        <dbReference type="ARBA" id="ARBA00022448"/>
    </source>
</evidence>
<gene>
    <name evidence="11" type="ORF">SAMN05877753_11489</name>
</gene>
<feature type="transmembrane region" description="Helical" evidence="9">
    <location>
        <begin position="236"/>
        <end position="253"/>
    </location>
</feature>
<dbReference type="PANTHER" id="PTHR33451">
    <property type="entry name" value="MALATE-2H(+)/NA(+)-LACTATE ANTIPORTER"/>
    <property type="match status" value="1"/>
</dbReference>
<evidence type="ECO:0000313" key="11">
    <source>
        <dbReference type="EMBL" id="SNX75676.1"/>
    </source>
</evidence>
<evidence type="ECO:0000256" key="3">
    <source>
        <dbReference type="ARBA" id="ARBA00022449"/>
    </source>
</evidence>
<evidence type="ECO:0000256" key="6">
    <source>
        <dbReference type="ARBA" id="ARBA00022989"/>
    </source>
</evidence>
<feature type="transmembrane region" description="Helical" evidence="9">
    <location>
        <begin position="137"/>
        <end position="165"/>
    </location>
</feature>
<proteinExistence type="inferred from homology"/>
<dbReference type="OrthoDB" id="9762978at2"/>
<keyword evidence="12" id="KW-1185">Reference proteome</keyword>
<dbReference type="GO" id="GO:0005886">
    <property type="term" value="C:plasma membrane"/>
    <property type="evidence" value="ECO:0007669"/>
    <property type="project" value="UniProtKB-SubCell"/>
</dbReference>
<keyword evidence="5 9" id="KW-0812">Transmembrane</keyword>
<sequence>MNHTKSILNPSFKEAFFILLGAFGVMSGSIILLEAPPHLPIISALILLILYGLINKVPFKELEQGITQGAQSGLGAVFLFFMIGILLSSWILSGTIPTLMYVGFELTALPFFYAIVFLICAIVGVGIGSAFTTASTIGLAFIGIAGSIDGSLAITAGAIISGAFFGDKMSPLSDTTNLASGIVKVDLFEHIKNMMWTTVPAFLISFIIFAVLSPDHTSQDLSAIEAIQSGLLEANFVHWSSFIPMIILAVLAIKKIHALITLNVSSFSAILLGLIHQKLGLSEVFNILFAGYVSNTGNDAIDSLLSRGGLNSMMFTVSLVILALGLGGLLFKLGIIQSVLVGIKNWLRSQKSTILTSVSCAMGINLFIGEQYLSILLTGEAFAEQYEKQGIARKHLSRVLEDAGTVVNPLVPWSVCGVFLTSILGVSTLAYLPFAFFCLLCPVLTILYAVSGFTVSFRNEDTIGKSVEV</sequence>
<protein>
    <submittedName>
        <fullName evidence="11">Transporter (NhaC family)</fullName>
    </submittedName>
</protein>
<evidence type="ECO:0000256" key="4">
    <source>
        <dbReference type="ARBA" id="ARBA00022475"/>
    </source>
</evidence>
<evidence type="ECO:0000256" key="8">
    <source>
        <dbReference type="ARBA" id="ARBA00038435"/>
    </source>
</evidence>
<dbReference type="InterPro" id="IPR052180">
    <property type="entry name" value="NhaC_Na-H+_Antiporter"/>
</dbReference>
<comment type="similarity">
    <text evidence="8">Belongs to the NhaC Na(+)/H(+) (TC 2.A.35) antiporter family.</text>
</comment>
<keyword evidence="3" id="KW-0050">Antiport</keyword>
<feature type="transmembrane region" description="Helical" evidence="9">
    <location>
        <begin position="15"/>
        <end position="33"/>
    </location>
</feature>
<accession>A0A285D8L2</accession>
<feature type="transmembrane region" description="Helical" evidence="9">
    <location>
        <begin position="111"/>
        <end position="131"/>
    </location>
</feature>
<name>A0A285D8L2_9BACI</name>
<feature type="transmembrane region" description="Helical" evidence="9">
    <location>
        <begin position="38"/>
        <end position="54"/>
    </location>
</feature>
<evidence type="ECO:0000259" key="10">
    <source>
        <dbReference type="Pfam" id="PF03553"/>
    </source>
</evidence>
<feature type="transmembrane region" description="Helical" evidence="9">
    <location>
        <begin position="352"/>
        <end position="368"/>
    </location>
</feature>
<evidence type="ECO:0000256" key="9">
    <source>
        <dbReference type="SAM" id="Phobius"/>
    </source>
</evidence>
<feature type="transmembrane region" description="Helical" evidence="9">
    <location>
        <begin position="429"/>
        <end position="450"/>
    </location>
</feature>